<gene>
    <name evidence="2" type="ORF">HHL20_01835</name>
</gene>
<dbReference type="Proteomes" id="UP000552615">
    <property type="component" value="Unassembled WGS sequence"/>
</dbReference>
<dbReference type="Pfam" id="PF00583">
    <property type="entry name" value="Acetyltransf_1"/>
    <property type="match status" value="1"/>
</dbReference>
<dbReference type="AlphaFoldDB" id="A0A7Y0A3U6"/>
<feature type="domain" description="N-acetyltransferase" evidence="1">
    <location>
        <begin position="27"/>
        <end position="178"/>
    </location>
</feature>
<accession>A0A7Y0A3U6</accession>
<comment type="caution">
    <text evidence="2">The sequence shown here is derived from an EMBL/GenBank/DDBJ whole genome shotgun (WGS) entry which is preliminary data.</text>
</comment>
<reference evidence="2 3" key="1">
    <citation type="submission" date="2020-04" db="EMBL/GenBank/DDBJ databases">
        <title>Chryseobacterium sp. RJ-7-14 sp. nov., isolated from Jeju soil.</title>
        <authorList>
            <person name="Dahal R.H."/>
            <person name="Chaudhary D.K."/>
        </authorList>
    </citation>
    <scope>NUCLEOTIDE SEQUENCE [LARGE SCALE GENOMIC DNA]</scope>
    <source>
        <strain evidence="2 3">RJ-7-14</strain>
    </source>
</reference>
<evidence type="ECO:0000313" key="2">
    <source>
        <dbReference type="EMBL" id="NML56076.1"/>
    </source>
</evidence>
<keyword evidence="2" id="KW-0808">Transferase</keyword>
<dbReference type="GO" id="GO:0016747">
    <property type="term" value="F:acyltransferase activity, transferring groups other than amino-acyl groups"/>
    <property type="evidence" value="ECO:0007669"/>
    <property type="project" value="InterPro"/>
</dbReference>
<evidence type="ECO:0000259" key="1">
    <source>
        <dbReference type="PROSITE" id="PS51186"/>
    </source>
</evidence>
<proteinExistence type="predicted"/>
<sequence length="179" mass="21166">MEIRKLEKLSLNFIPEWELNGYHTDKIFVVSAIETGNVFEFSLREKKQHYRKIWHTSEEDFDRLNSIINQGHSFGVYHEDLLVAWAICDFRPKNNSLFIESFMVREEFRGQNMGKMLIKSINREAKNLKCRLVELETQNTNFHTIKFFQRAGFAITGINTKLYNDSVETALFMSFDILI</sequence>
<dbReference type="RefSeq" id="WP_169229490.1">
    <property type="nucleotide sequence ID" value="NZ_JABBGF010000001.1"/>
</dbReference>
<dbReference type="PROSITE" id="PS51186">
    <property type="entry name" value="GNAT"/>
    <property type="match status" value="1"/>
</dbReference>
<dbReference type="InterPro" id="IPR000182">
    <property type="entry name" value="GNAT_dom"/>
</dbReference>
<protein>
    <submittedName>
        <fullName evidence="2">GNAT family N-acetyltransferase</fullName>
    </submittedName>
</protein>
<dbReference type="SUPFAM" id="SSF55729">
    <property type="entry name" value="Acyl-CoA N-acyltransferases (Nat)"/>
    <property type="match status" value="1"/>
</dbReference>
<dbReference type="InterPro" id="IPR016181">
    <property type="entry name" value="Acyl_CoA_acyltransferase"/>
</dbReference>
<dbReference type="EMBL" id="JABBGF010000001">
    <property type="protein sequence ID" value="NML56076.1"/>
    <property type="molecule type" value="Genomic_DNA"/>
</dbReference>
<keyword evidence="3" id="KW-1185">Reference proteome</keyword>
<evidence type="ECO:0000313" key="3">
    <source>
        <dbReference type="Proteomes" id="UP000552615"/>
    </source>
</evidence>
<dbReference type="Gene3D" id="3.40.630.30">
    <property type="match status" value="1"/>
</dbReference>
<organism evidence="2 3">
    <name type="scientific">Chryseobacterium cheonjiense</name>
    <dbReference type="NCBI Taxonomy" id="2728845"/>
    <lineage>
        <taxon>Bacteria</taxon>
        <taxon>Pseudomonadati</taxon>
        <taxon>Bacteroidota</taxon>
        <taxon>Flavobacteriia</taxon>
        <taxon>Flavobacteriales</taxon>
        <taxon>Weeksellaceae</taxon>
        <taxon>Chryseobacterium group</taxon>
        <taxon>Chryseobacterium</taxon>
    </lineage>
</organism>
<name>A0A7Y0A3U6_9FLAO</name>